<dbReference type="Gene3D" id="3.40.50.10140">
    <property type="entry name" value="Toll/interleukin-1 receptor homology (TIR) domain"/>
    <property type="match status" value="1"/>
</dbReference>
<reference evidence="6 7" key="1">
    <citation type="submission" date="2024-11" db="EMBL/GenBank/DDBJ databases">
        <title>Chromosome-level genome assembly of Eucalyptus globulus Labill. provides insights into its genome evolution.</title>
        <authorList>
            <person name="Li X."/>
        </authorList>
    </citation>
    <scope>NUCLEOTIDE SEQUENCE [LARGE SCALE GENOMIC DNA]</scope>
    <source>
        <strain evidence="6">CL2024</strain>
        <tissue evidence="6">Fresh tender leaves</tissue>
    </source>
</reference>
<name>A0ABD3KKA8_EUCGL</name>
<dbReference type="PRINTS" id="PR00364">
    <property type="entry name" value="DISEASERSIST"/>
</dbReference>
<evidence type="ECO:0000256" key="1">
    <source>
        <dbReference type="ARBA" id="ARBA00022614"/>
    </source>
</evidence>
<dbReference type="GO" id="GO:0006952">
    <property type="term" value="P:defense response"/>
    <property type="evidence" value="ECO:0007669"/>
    <property type="project" value="UniProtKB-KW"/>
</dbReference>
<dbReference type="Gene3D" id="1.10.8.430">
    <property type="entry name" value="Helical domain of apoptotic protease-activating factors"/>
    <property type="match status" value="1"/>
</dbReference>
<dbReference type="Pfam" id="PF23598">
    <property type="entry name" value="LRR_14"/>
    <property type="match status" value="1"/>
</dbReference>
<dbReference type="Pfam" id="PF00931">
    <property type="entry name" value="NB-ARC"/>
    <property type="match status" value="1"/>
</dbReference>
<dbReference type="Proteomes" id="UP001634007">
    <property type="component" value="Unassembled WGS sequence"/>
</dbReference>
<sequence length="1319" mass="152485">MHRPIFGILLPCSWHQSFSPCWRSVVSIRRKLIAPKNAEDVDIGTSGLMTEPTGNCHEVFLSFRGSDTRKGFTDHLYNGLIDAGIDAFRDDDKLRQGENIRPELLAAITNSKILIPIISVNYGTSSWCLDELVQMMECKNNDGQIVLPIFYKVKPADVRHQIGRFGDAFRERERRLRKRRFDPTILKKWKQALFEVSNLKGYEEADRYEAELVKSVVREVLRELKKKFELVISENLVGIDSHVKNVMDFVDDKSDATLFIGIHGMGGIGKTTLAKIIYNKLSNQFEHRSFIADIRESWNRNGAHYLQNQLIYHIFNRENEVCNEDEGTKFISSKFKRKKVLVLLDDVDNVVQLKSLVGKRDWFSSGSRIIITTRNKRVLKEVGVDHDYEHKEMDEKQSLILFSKHAFRRDSPPKEFEDLTHEVVSITGGLPLSLEVFGSLLCGRDSTRWRDTIKKLKKVPHVEVQERLRISYEALDYRQKQIFLDIACFFIDTDKTIASYMWDACDFFPGEGIEVLIFMSLIKVGDDNKLRMHDHLRDLGREIVCEENQREPWYRTRLWDYEEVQNVLKENKGTGKIEGINLSDGNAKIHNMIRTQDIRIYTEKQFKNLTTLRFLHLDGAHLSGDFKDSMEELRWLRWPYCSENFEVNNFGVKELAVLELKGGWINEKWEGWNFFMMAKKLKYLDLSNCIPLKNTDFLSAFEKLEVLILNSTRMERIDTSIEDMEGLLRLELRSCAWLRELPAKIGKLKALQQLDLSRTGSLSALPNSIGSLENLEILDISSSGIEELPNGIGSLRKLRELCAWDCRNLKGILVESMCNLSSLQRLDFTWCFQLQSLPDLPSGLTYLGVACQSHKLPSLSHLAHLKQLRVEDCGFIKCIQELPSTQLKSLECSQPMDIEESELPQSLNTPFRLELLQVLNCGSIETLDISQFVHLRTLDVDFCENLLEVRVLDKSIYLGSLTVSSCDSIKRPDLPKFECLKELNVGRCNRLVEIQGLDRLEYLEKLYIGKCASIKRLDLPTFGRLKELNTASCENLAEIQSLTYLERLDIHNCTSIKRLDLPKFGRLKKLKAESCENLAKIEGLDRLEYLESLDIRRCTLIERLDLPKSERLKELQAGGCVNLAEIQGLDGSVYLERLDIERCTSMEKLYLPKFGRLKELKAETCRNLAEIQGLDSLEYLESLNISKCTSIRRLDLPKSGNMKRVNVGWCKKLAEIHGLDRLESLVILEIFWCLSIERLLLPKSKSLKILDARDCKNLVEIQGLDRLEFLKELNIIGCKSLKTIPELSGTRIYRYYEIADREMEEYEWFYMGYRYLWDE</sequence>
<keyword evidence="7" id="KW-1185">Reference proteome</keyword>
<dbReference type="Gene3D" id="3.40.1170.20">
    <property type="entry name" value="tRNA intron endonuclease, N-terminal domain"/>
    <property type="match status" value="8"/>
</dbReference>
<dbReference type="InterPro" id="IPR027417">
    <property type="entry name" value="P-loop_NTPase"/>
</dbReference>
<dbReference type="SUPFAM" id="SSF52200">
    <property type="entry name" value="Toll/Interleukin receptor TIR domain"/>
    <property type="match status" value="1"/>
</dbReference>
<dbReference type="InterPro" id="IPR000157">
    <property type="entry name" value="TIR_dom"/>
</dbReference>
<dbReference type="Pfam" id="PF01582">
    <property type="entry name" value="TIR"/>
    <property type="match status" value="1"/>
</dbReference>
<dbReference type="InterPro" id="IPR042197">
    <property type="entry name" value="Apaf_helical"/>
</dbReference>
<protein>
    <recommendedName>
        <fullName evidence="5">TIR domain-containing protein</fullName>
    </recommendedName>
</protein>
<dbReference type="InterPro" id="IPR002182">
    <property type="entry name" value="NB-ARC"/>
</dbReference>
<dbReference type="SUPFAM" id="SSF52047">
    <property type="entry name" value="RNI-like"/>
    <property type="match status" value="1"/>
</dbReference>
<dbReference type="PROSITE" id="PS50104">
    <property type="entry name" value="TIR"/>
    <property type="match status" value="1"/>
</dbReference>
<evidence type="ECO:0000256" key="4">
    <source>
        <dbReference type="ARBA" id="ARBA00023027"/>
    </source>
</evidence>
<keyword evidence="2" id="KW-0677">Repeat</keyword>
<dbReference type="GO" id="GO:0051707">
    <property type="term" value="P:response to other organism"/>
    <property type="evidence" value="ECO:0007669"/>
    <property type="project" value="UniProtKB-ARBA"/>
</dbReference>
<dbReference type="InterPro" id="IPR032675">
    <property type="entry name" value="LRR_dom_sf"/>
</dbReference>
<dbReference type="InterPro" id="IPR044974">
    <property type="entry name" value="Disease_R_plants"/>
</dbReference>
<dbReference type="SUPFAM" id="SSF52058">
    <property type="entry name" value="L domain-like"/>
    <property type="match status" value="1"/>
</dbReference>
<keyword evidence="4" id="KW-0520">NAD</keyword>
<proteinExistence type="predicted"/>
<dbReference type="PANTHER" id="PTHR11017:SF570">
    <property type="entry name" value="DISEASE RESISTANCE PROTEIN (TIR-NBS CLASS)-RELATED"/>
    <property type="match status" value="1"/>
</dbReference>
<dbReference type="InterPro" id="IPR055414">
    <property type="entry name" value="LRR_R13L4/SHOC2-like"/>
</dbReference>
<dbReference type="SMART" id="SM00255">
    <property type="entry name" value="TIR"/>
    <property type="match status" value="1"/>
</dbReference>
<evidence type="ECO:0000256" key="3">
    <source>
        <dbReference type="ARBA" id="ARBA00022821"/>
    </source>
</evidence>
<comment type="caution">
    <text evidence="6">The sequence shown here is derived from an EMBL/GenBank/DDBJ whole genome shotgun (WGS) entry which is preliminary data.</text>
</comment>
<evidence type="ECO:0000259" key="5">
    <source>
        <dbReference type="PROSITE" id="PS50104"/>
    </source>
</evidence>
<dbReference type="EMBL" id="JBJKBG010000005">
    <property type="protein sequence ID" value="KAL3740330.1"/>
    <property type="molecule type" value="Genomic_DNA"/>
</dbReference>
<feature type="domain" description="TIR" evidence="5">
    <location>
        <begin position="55"/>
        <end position="224"/>
    </location>
</feature>
<evidence type="ECO:0000256" key="2">
    <source>
        <dbReference type="ARBA" id="ARBA00022737"/>
    </source>
</evidence>
<dbReference type="FunFam" id="3.40.50.10140:FF:000007">
    <property type="entry name" value="Disease resistance protein (TIR-NBS-LRR class)"/>
    <property type="match status" value="1"/>
</dbReference>
<dbReference type="SUPFAM" id="SSF52540">
    <property type="entry name" value="P-loop containing nucleoside triphosphate hydrolases"/>
    <property type="match status" value="1"/>
</dbReference>
<keyword evidence="1" id="KW-0433">Leucine-rich repeat</keyword>
<keyword evidence="3" id="KW-0611">Plant defense</keyword>
<dbReference type="PANTHER" id="PTHR11017">
    <property type="entry name" value="LEUCINE-RICH REPEAT-CONTAINING PROTEIN"/>
    <property type="match status" value="1"/>
</dbReference>
<dbReference type="InterPro" id="IPR058192">
    <property type="entry name" value="WHD_ROQ1-like"/>
</dbReference>
<evidence type="ECO:0000313" key="7">
    <source>
        <dbReference type="Proteomes" id="UP001634007"/>
    </source>
</evidence>
<evidence type="ECO:0000313" key="6">
    <source>
        <dbReference type="EMBL" id="KAL3740330.1"/>
    </source>
</evidence>
<dbReference type="Pfam" id="PF23282">
    <property type="entry name" value="WHD_ROQ1"/>
    <property type="match status" value="1"/>
</dbReference>
<dbReference type="InterPro" id="IPR035897">
    <property type="entry name" value="Toll_tir_struct_dom_sf"/>
</dbReference>
<gene>
    <name evidence="6" type="ORF">ACJRO7_021583</name>
</gene>
<dbReference type="Gene3D" id="3.80.10.10">
    <property type="entry name" value="Ribonuclease Inhibitor"/>
    <property type="match status" value="1"/>
</dbReference>
<organism evidence="6 7">
    <name type="scientific">Eucalyptus globulus</name>
    <name type="common">Tasmanian blue gum</name>
    <dbReference type="NCBI Taxonomy" id="34317"/>
    <lineage>
        <taxon>Eukaryota</taxon>
        <taxon>Viridiplantae</taxon>
        <taxon>Streptophyta</taxon>
        <taxon>Embryophyta</taxon>
        <taxon>Tracheophyta</taxon>
        <taxon>Spermatophyta</taxon>
        <taxon>Magnoliopsida</taxon>
        <taxon>eudicotyledons</taxon>
        <taxon>Gunneridae</taxon>
        <taxon>Pentapetalae</taxon>
        <taxon>rosids</taxon>
        <taxon>malvids</taxon>
        <taxon>Myrtales</taxon>
        <taxon>Myrtaceae</taxon>
        <taxon>Myrtoideae</taxon>
        <taxon>Eucalypteae</taxon>
        <taxon>Eucalyptus</taxon>
    </lineage>
</organism>
<accession>A0ABD3KKA8</accession>
<dbReference type="Gene3D" id="3.40.50.300">
    <property type="entry name" value="P-loop containing nucleotide triphosphate hydrolases"/>
    <property type="match status" value="1"/>
</dbReference>